<dbReference type="Proteomes" id="UP001178507">
    <property type="component" value="Unassembled WGS sequence"/>
</dbReference>
<name>A0AA36IDP7_9DINO</name>
<dbReference type="EMBL" id="CAUJNA010001227">
    <property type="protein sequence ID" value="CAJ1385387.1"/>
    <property type="molecule type" value="Genomic_DNA"/>
</dbReference>
<accession>A0AA36IDP7</accession>
<feature type="region of interest" description="Disordered" evidence="1">
    <location>
        <begin position="54"/>
        <end position="92"/>
    </location>
</feature>
<dbReference type="AlphaFoldDB" id="A0AA36IDP7"/>
<proteinExistence type="predicted"/>
<evidence type="ECO:0000256" key="1">
    <source>
        <dbReference type="SAM" id="MobiDB-lite"/>
    </source>
</evidence>
<sequence>MLPVATVRTGSPAGPLHLVAAGFSTHSSHVCTRSLWSLAVPVCLRPQSYRVRRRCKAGTGQQRGSRSRKERENKGKNMKSGERGTRGRRGEEEERCRLFVDGDAVGLPMIEEAVSMLRGAGWTVHAEVFAEPQRLRNSMWSQCLQEHGFTFRGVPREGGYQDLNDEAIIAAARRLSRKTTHLCLGFLVQDEDFIDVVRDMSAAGHHVLVLVPKCYAGTVKRFEAVATQVLPLSGGYEETRVLAILHPSGQGEVQRRTAVLPPLLPESEMDAVRHVLMDTGFSAHQAGAFSGLTKFWYANSCGPLVVYPYSFAYEAVAKRIQECRDVGWRRSTNNLVFVLPWRHGSFSNKRKSVFGHVMAYRIVKGGGPFMLPDSRKVVLRVLSRLGYFDRRWNADEAEAMLTFCRSSRNKKNLRKLGLLPEEGDAIADIRDKLRAALLSDETRGHWQPSPSDQDVQARLRKKGLLQTQTSREEVLRAMKAFARKLNLPPMKTYNGYAASLLSHINAKDPSRRDVIDLRLKRGQRERGKAWR</sequence>
<evidence type="ECO:0008006" key="4">
    <source>
        <dbReference type="Google" id="ProtNLM"/>
    </source>
</evidence>
<reference evidence="2" key="1">
    <citation type="submission" date="2023-08" db="EMBL/GenBank/DDBJ databases">
        <authorList>
            <person name="Chen Y."/>
            <person name="Shah S."/>
            <person name="Dougan E. K."/>
            <person name="Thang M."/>
            <person name="Chan C."/>
        </authorList>
    </citation>
    <scope>NUCLEOTIDE SEQUENCE</scope>
</reference>
<evidence type="ECO:0000313" key="3">
    <source>
        <dbReference type="Proteomes" id="UP001178507"/>
    </source>
</evidence>
<keyword evidence="3" id="KW-1185">Reference proteome</keyword>
<feature type="compositionally biased region" description="Basic and acidic residues" evidence="1">
    <location>
        <begin position="67"/>
        <end position="92"/>
    </location>
</feature>
<gene>
    <name evidence="2" type="ORF">EVOR1521_LOCUS12004</name>
</gene>
<organism evidence="2 3">
    <name type="scientific">Effrenium voratum</name>
    <dbReference type="NCBI Taxonomy" id="2562239"/>
    <lineage>
        <taxon>Eukaryota</taxon>
        <taxon>Sar</taxon>
        <taxon>Alveolata</taxon>
        <taxon>Dinophyceae</taxon>
        <taxon>Suessiales</taxon>
        <taxon>Symbiodiniaceae</taxon>
        <taxon>Effrenium</taxon>
    </lineage>
</organism>
<comment type="caution">
    <text evidence="2">The sequence shown here is derived from an EMBL/GenBank/DDBJ whole genome shotgun (WGS) entry which is preliminary data.</text>
</comment>
<protein>
    <recommendedName>
        <fullName evidence="4">NYN domain-containing protein</fullName>
    </recommendedName>
</protein>
<evidence type="ECO:0000313" key="2">
    <source>
        <dbReference type="EMBL" id="CAJ1385387.1"/>
    </source>
</evidence>